<evidence type="ECO:0000256" key="5">
    <source>
        <dbReference type="ARBA" id="ARBA00023124"/>
    </source>
</evidence>
<evidence type="ECO:0000313" key="9">
    <source>
        <dbReference type="EMBL" id="MFD1927031.1"/>
    </source>
</evidence>
<accession>A0ABW4SCE3</accession>
<organism evidence="9 10">
    <name type="scientific">Sporosarcina siberiensis</name>
    <dbReference type="NCBI Taxonomy" id="1365606"/>
    <lineage>
        <taxon>Bacteria</taxon>
        <taxon>Bacillati</taxon>
        <taxon>Bacillota</taxon>
        <taxon>Bacilli</taxon>
        <taxon>Bacillales</taxon>
        <taxon>Caryophanaceae</taxon>
        <taxon>Sporosarcina</taxon>
    </lineage>
</organism>
<evidence type="ECO:0000256" key="3">
    <source>
        <dbReference type="ARBA" id="ARBA00022763"/>
    </source>
</evidence>
<evidence type="ECO:0000256" key="2">
    <source>
        <dbReference type="ARBA" id="ARBA00022670"/>
    </source>
</evidence>
<dbReference type="PANTHER" id="PTHR13604:SF0">
    <property type="entry name" value="ABASIC SITE PROCESSING PROTEIN HMCES"/>
    <property type="match status" value="1"/>
</dbReference>
<keyword evidence="4 8" id="KW-0378">Hydrolase</keyword>
<dbReference type="EC" id="3.4.-.-" evidence="8"/>
<gene>
    <name evidence="9" type="ORF">ACFSFY_03020</name>
</gene>
<evidence type="ECO:0000256" key="7">
    <source>
        <dbReference type="ARBA" id="ARBA00023239"/>
    </source>
</evidence>
<dbReference type="Gene3D" id="3.90.1680.10">
    <property type="entry name" value="SOS response associated peptidase-like"/>
    <property type="match status" value="1"/>
</dbReference>
<keyword evidence="5" id="KW-0190">Covalent protein-DNA linkage</keyword>
<dbReference type="InterPro" id="IPR003738">
    <property type="entry name" value="SRAP"/>
</dbReference>
<keyword evidence="10" id="KW-1185">Reference proteome</keyword>
<name>A0ABW4SCE3_9BACL</name>
<comment type="caution">
    <text evidence="9">The sequence shown here is derived from an EMBL/GenBank/DDBJ whole genome shotgun (WGS) entry which is preliminary data.</text>
</comment>
<dbReference type="PANTHER" id="PTHR13604">
    <property type="entry name" value="DC12-RELATED"/>
    <property type="match status" value="1"/>
</dbReference>
<keyword evidence="6" id="KW-0238">DNA-binding</keyword>
<dbReference type="Proteomes" id="UP001597218">
    <property type="component" value="Unassembled WGS sequence"/>
</dbReference>
<dbReference type="SUPFAM" id="SSF143081">
    <property type="entry name" value="BB1717-like"/>
    <property type="match status" value="1"/>
</dbReference>
<dbReference type="Pfam" id="PF02586">
    <property type="entry name" value="SRAP"/>
    <property type="match status" value="1"/>
</dbReference>
<keyword evidence="3" id="KW-0227">DNA damage</keyword>
<evidence type="ECO:0000256" key="6">
    <source>
        <dbReference type="ARBA" id="ARBA00023125"/>
    </source>
</evidence>
<evidence type="ECO:0000256" key="1">
    <source>
        <dbReference type="ARBA" id="ARBA00008136"/>
    </source>
</evidence>
<keyword evidence="7" id="KW-0456">Lyase</keyword>
<keyword evidence="2 8" id="KW-0645">Protease</keyword>
<reference evidence="10" key="1">
    <citation type="journal article" date="2019" name="Int. J. Syst. Evol. Microbiol.">
        <title>The Global Catalogue of Microorganisms (GCM) 10K type strain sequencing project: providing services to taxonomists for standard genome sequencing and annotation.</title>
        <authorList>
            <consortium name="The Broad Institute Genomics Platform"/>
            <consortium name="The Broad Institute Genome Sequencing Center for Infectious Disease"/>
            <person name="Wu L."/>
            <person name="Ma J."/>
        </authorList>
    </citation>
    <scope>NUCLEOTIDE SEQUENCE [LARGE SCALE GENOMIC DNA]</scope>
    <source>
        <strain evidence="10">CGMCC 4.7177</strain>
    </source>
</reference>
<evidence type="ECO:0000256" key="8">
    <source>
        <dbReference type="RuleBase" id="RU364100"/>
    </source>
</evidence>
<sequence length="223" mass="25664">MCGRFTLFAPYFDIIERFDIETAFEEQDYIPSYNIAPSQQVVALINDGTKNRLGYLRWGLIPPWAKDPKIGYKMINARSETLDEKPSFQNAYKKKRCIIPADSFYEWQKVGSEKVAMRFKLKSNELFGIAGLWESWTSKDGNVLNTCTVITTKPNPLVEKVHNRMPVMLRPEDEADWLNPSIKDTDFLGNILRPFDENQMEAYAVSSEVNSPKNNEKSLIIPI</sequence>
<proteinExistence type="inferred from homology"/>
<protein>
    <recommendedName>
        <fullName evidence="8">Abasic site processing protein</fullName>
        <ecNumber evidence="8">3.4.-.-</ecNumber>
    </recommendedName>
</protein>
<evidence type="ECO:0000313" key="10">
    <source>
        <dbReference type="Proteomes" id="UP001597218"/>
    </source>
</evidence>
<dbReference type="EMBL" id="JBHUGI010000006">
    <property type="protein sequence ID" value="MFD1927031.1"/>
    <property type="molecule type" value="Genomic_DNA"/>
</dbReference>
<dbReference type="InterPro" id="IPR036590">
    <property type="entry name" value="SRAP-like"/>
</dbReference>
<comment type="similarity">
    <text evidence="1 8">Belongs to the SOS response-associated peptidase family.</text>
</comment>
<evidence type="ECO:0000256" key="4">
    <source>
        <dbReference type="ARBA" id="ARBA00022801"/>
    </source>
</evidence>
<dbReference type="RefSeq" id="WP_381535691.1">
    <property type="nucleotide sequence ID" value="NZ_JBHUGI010000006.1"/>
</dbReference>